<dbReference type="RefSeq" id="WP_012242809.1">
    <property type="nucleotide sequence ID" value="NZ_JACAOE010000001.1"/>
</dbReference>
<accession>A0A553IHM9</accession>
<dbReference type="AlphaFoldDB" id="A0A553IHM9"/>
<evidence type="ECO:0000313" key="1">
    <source>
        <dbReference type="EMBL" id="TRX99703.1"/>
    </source>
</evidence>
<proteinExistence type="predicted"/>
<protein>
    <submittedName>
        <fullName evidence="1">Uncharacterized protein</fullName>
    </submittedName>
</protein>
<dbReference type="EMBL" id="VKID01000001">
    <property type="protein sequence ID" value="TRX99703.1"/>
    <property type="molecule type" value="Genomic_DNA"/>
</dbReference>
<name>A0A553IHM9_ACHLA</name>
<comment type="caution">
    <text evidence="1">The sequence shown here is derived from an EMBL/GenBank/DDBJ whole genome shotgun (WGS) entry which is preliminary data.</text>
</comment>
<reference evidence="1 2" key="1">
    <citation type="submission" date="2019-07" db="EMBL/GenBank/DDBJ databases">
        <title>Genome sequence of Acholeplasma laidlawii strain with increased resistance to erythromycin.</title>
        <authorList>
            <person name="Medvedeva E.S."/>
            <person name="Baranova N.B."/>
            <person name="Siniagina M.N."/>
            <person name="Mouzykantov A."/>
            <person name="Chernova O.A."/>
            <person name="Chernov V.M."/>
        </authorList>
    </citation>
    <scope>NUCLEOTIDE SEQUENCE [LARGE SCALE GENOMIC DNA]</scope>
    <source>
        <strain evidence="1 2">PG8REry</strain>
    </source>
</reference>
<gene>
    <name evidence="1" type="ORF">FNV44_01290</name>
</gene>
<dbReference type="Proteomes" id="UP000315938">
    <property type="component" value="Unassembled WGS sequence"/>
</dbReference>
<organism evidence="1 2">
    <name type="scientific">Acholeplasma laidlawii</name>
    <dbReference type="NCBI Taxonomy" id="2148"/>
    <lineage>
        <taxon>Bacteria</taxon>
        <taxon>Bacillati</taxon>
        <taxon>Mycoplasmatota</taxon>
        <taxon>Mollicutes</taxon>
        <taxon>Acholeplasmatales</taxon>
        <taxon>Acholeplasmataceae</taxon>
        <taxon>Acholeplasma</taxon>
    </lineage>
</organism>
<sequence length="347" mass="40552">MRIEKAIENLAFDAKIRAESSVAALKYVDLMIEDFKVRDASSKADILLDVFGLLQGLFVAIDALYQLSFTATKYKYHVNINQNRNLRHLKYLRNDIVGHPTNRNYEDGSFGFSVIIEDEITKDKLSYITYIITDKKINRSIQTVSFDSVLNAYELEKNNVLIDLERYLQNTPHKTETTGLLVSLFEQSLNGVYNLQDLELIEGKFLRENNLSKGSNHRFLYRLKLLKEIFIWKDDKYQEIIDYAAKQQILAIYKMNLDINSKKIRIPVLTMPPLIEKLYKTIKTSKQAKRLINNLNDMDHPLFMQDLDQLIKLIQDPSLKQLLLWFQRIKDRNHSFVIGKIIKDILA</sequence>
<evidence type="ECO:0000313" key="2">
    <source>
        <dbReference type="Proteomes" id="UP000315938"/>
    </source>
</evidence>
<dbReference type="GeneID" id="41339018"/>